<name>A0A6H1UHY5_9GAMM</name>
<gene>
    <name evidence="1" type="ORF">HER31_11230</name>
</gene>
<dbReference type="Pfam" id="PF11743">
    <property type="entry name" value="DUF3301"/>
    <property type="match status" value="1"/>
</dbReference>
<sequence>MLNLFDVMLLMTCAAVGMLFWQLRQISEGAELHARRLCNQRRLQMLSVARIKARIGKVPGSGLGWNSEYHIEFSTNGINTLTAVMLFSGKKLRDVKMPLYPEPEWQQAPDSKGRVSMGGCGGGGAKSCNTSSGCNTGCK</sequence>
<proteinExistence type="predicted"/>
<dbReference type="EMBL" id="CP051180">
    <property type="protein sequence ID" value="QIZ77402.1"/>
    <property type="molecule type" value="Genomic_DNA"/>
</dbReference>
<dbReference type="KEGG" id="fes:HER31_11230"/>
<dbReference type="Proteomes" id="UP000501602">
    <property type="component" value="Chromosome"/>
</dbReference>
<dbReference type="InterPro" id="IPR021732">
    <property type="entry name" value="DUF3301"/>
</dbReference>
<protein>
    <submittedName>
        <fullName evidence="1">DUF3301 domain-containing protein</fullName>
    </submittedName>
</protein>
<evidence type="ECO:0000313" key="1">
    <source>
        <dbReference type="EMBL" id="QIZ77402.1"/>
    </source>
</evidence>
<keyword evidence="2" id="KW-1185">Reference proteome</keyword>
<accession>A0A6H1UHY5</accession>
<evidence type="ECO:0000313" key="2">
    <source>
        <dbReference type="Proteomes" id="UP000501602"/>
    </source>
</evidence>
<dbReference type="RefSeq" id="WP_168660662.1">
    <property type="nucleotide sequence ID" value="NZ_CP051180.1"/>
</dbReference>
<reference evidence="1 2" key="1">
    <citation type="submission" date="2020-04" db="EMBL/GenBank/DDBJ databases">
        <title>Ferrimonas sp. S7 isolated from sea water.</title>
        <authorList>
            <person name="Bae S.S."/>
            <person name="Baek K."/>
        </authorList>
    </citation>
    <scope>NUCLEOTIDE SEQUENCE [LARGE SCALE GENOMIC DNA]</scope>
    <source>
        <strain evidence="1 2">S7</strain>
    </source>
</reference>
<dbReference type="AlphaFoldDB" id="A0A6H1UHY5"/>
<organism evidence="1 2">
    <name type="scientific">Ferrimonas lipolytica</name>
    <dbReference type="NCBI Taxonomy" id="2724191"/>
    <lineage>
        <taxon>Bacteria</taxon>
        <taxon>Pseudomonadati</taxon>
        <taxon>Pseudomonadota</taxon>
        <taxon>Gammaproteobacteria</taxon>
        <taxon>Alteromonadales</taxon>
        <taxon>Ferrimonadaceae</taxon>
        <taxon>Ferrimonas</taxon>
    </lineage>
</organism>